<dbReference type="AlphaFoldDB" id="A0A5S9PIS5"/>
<evidence type="ECO:0000313" key="2">
    <source>
        <dbReference type="Proteomes" id="UP000441399"/>
    </source>
</evidence>
<reference evidence="1 2" key="1">
    <citation type="submission" date="2019-11" db="EMBL/GenBank/DDBJ databases">
        <authorList>
            <person name="Holert J."/>
        </authorList>
    </citation>
    <scope>NUCLEOTIDE SEQUENCE [LARGE SCALE GENOMIC DNA]</scope>
    <source>
        <strain evidence="1">SB11_3</strain>
    </source>
</reference>
<dbReference type="OrthoDB" id="6346224at2"/>
<name>A0A5S9PIS5_9GAMM</name>
<dbReference type="InterPro" id="IPR029470">
    <property type="entry name" value="PDDEXK_4"/>
</dbReference>
<dbReference type="Proteomes" id="UP000441399">
    <property type="component" value="Unassembled WGS sequence"/>
</dbReference>
<evidence type="ECO:0008006" key="3">
    <source>
        <dbReference type="Google" id="ProtNLM"/>
    </source>
</evidence>
<sequence>MQDLEAMLDGVEKVLIKQRQQKAMGINDYNPLLSVLKNDDEVRLHSRFIYSMINPSSNHYRGCAFLSPFMKIVVGVERRSSSPMVHREWSGGGEQGGIDLLIIDGDKYYIIENKVWSGDSYRQIARYVMAVKRAFNLSNQQLKDDVSVVYLSPYGRKVSSKSLGKFIYSSDKSNITYDLFVTDQKVENNVLEAELDAVLSGASMSIDHVSYQNNIRSWLDVCLKETANLTNIHQSLAFYKGAVETMLNCKESEVASVEGYLLEKNNTDRIRQALAVEKAMPDVKGALLFDFFESISMITENKLQPVFEDTDDFVTPYTTKKCRDRFVKGSDRGNIGALFSFGSDEVYLCVFAGKQRLHLGVVATKGSKFEAFNELTLSGDYAVDGCELERRDNWPGVRPWYSTEILDDYVGFDEGLLKLFADDGLHCRNNLNRNVLSIIDCFSRCRVSSPV</sequence>
<evidence type="ECO:0000313" key="1">
    <source>
        <dbReference type="EMBL" id="CAA0103935.1"/>
    </source>
</evidence>
<keyword evidence="2" id="KW-1185">Reference proteome</keyword>
<proteinExistence type="predicted"/>
<accession>A0A5S9PIS5</accession>
<dbReference type="Pfam" id="PF14281">
    <property type="entry name" value="PDDEXK_4"/>
    <property type="match status" value="1"/>
</dbReference>
<organism evidence="1 2">
    <name type="scientific">BD1-7 clade bacterium</name>
    <dbReference type="NCBI Taxonomy" id="2029982"/>
    <lineage>
        <taxon>Bacteria</taxon>
        <taxon>Pseudomonadati</taxon>
        <taxon>Pseudomonadota</taxon>
        <taxon>Gammaproteobacteria</taxon>
        <taxon>Cellvibrionales</taxon>
        <taxon>Spongiibacteraceae</taxon>
        <taxon>BD1-7 clade</taxon>
    </lineage>
</organism>
<protein>
    <recommendedName>
        <fullName evidence="3">PD-(D/E)XK nuclease superfamily protein</fullName>
    </recommendedName>
</protein>
<dbReference type="EMBL" id="CACSIO010000011">
    <property type="protein sequence ID" value="CAA0103935.1"/>
    <property type="molecule type" value="Genomic_DNA"/>
</dbReference>
<gene>
    <name evidence="1" type="ORF">OPDIPICF_04590</name>
</gene>